<dbReference type="AlphaFoldDB" id="A0A4P8XKT1"/>
<proteinExistence type="predicted"/>
<dbReference type="KEGG" id="palo:E6C60_0051"/>
<dbReference type="RefSeq" id="WP_138223935.1">
    <property type="nucleotide sequence ID" value="NZ_CP040396.1"/>
</dbReference>
<evidence type="ECO:0000313" key="3">
    <source>
        <dbReference type="Proteomes" id="UP000300879"/>
    </source>
</evidence>
<feature type="transmembrane region" description="Helical" evidence="1">
    <location>
        <begin position="39"/>
        <end position="62"/>
    </location>
</feature>
<feature type="transmembrane region" description="Helical" evidence="1">
    <location>
        <begin position="138"/>
        <end position="157"/>
    </location>
</feature>
<keyword evidence="3" id="KW-1185">Reference proteome</keyword>
<dbReference type="Proteomes" id="UP000300879">
    <property type="component" value="Chromosome"/>
</dbReference>
<dbReference type="EMBL" id="CP040396">
    <property type="protein sequence ID" value="QCT00779.1"/>
    <property type="molecule type" value="Genomic_DNA"/>
</dbReference>
<keyword evidence="1" id="KW-1133">Transmembrane helix</keyword>
<organism evidence="2 3">
    <name type="scientific">Paenibacillus algicola</name>
    <dbReference type="NCBI Taxonomy" id="2565926"/>
    <lineage>
        <taxon>Bacteria</taxon>
        <taxon>Bacillati</taxon>
        <taxon>Bacillota</taxon>
        <taxon>Bacilli</taxon>
        <taxon>Bacillales</taxon>
        <taxon>Paenibacillaceae</taxon>
        <taxon>Paenibacillus</taxon>
    </lineage>
</organism>
<sequence>MNPHEQWMTLLWMMVSGAAMGMAYDSYRVLAGELRFPKWSVHVIDLLYWIGAALFVFRMLYAANHGQLRFYVFVGLFAGVWIYFLIGSVTTRRFVVMLVQAAMSLLSILTTLLDVLLWKPLKLLFSLLKGSLKLIWRLMMVVLQVVWKLLTPLRAILRWICSPIISRLSMPAWGKKAADKFKAVWKRWF</sequence>
<dbReference type="NCBIfam" id="TIGR02893">
    <property type="entry name" value="spore_yabQ"/>
    <property type="match status" value="1"/>
</dbReference>
<accession>A0A4P8XKT1</accession>
<reference evidence="2 3" key="1">
    <citation type="submission" date="2019-05" db="EMBL/GenBank/DDBJ databases">
        <authorList>
            <person name="Chen C."/>
        </authorList>
    </citation>
    <scope>NUCLEOTIDE SEQUENCE [LARGE SCALE GENOMIC DNA]</scope>
    <source>
        <strain evidence="2 3">HB172198</strain>
    </source>
</reference>
<keyword evidence="1" id="KW-0472">Membrane</keyword>
<dbReference type="InterPro" id="IPR019074">
    <property type="entry name" value="YabQ"/>
</dbReference>
<feature type="transmembrane region" description="Helical" evidence="1">
    <location>
        <begin position="6"/>
        <end position="27"/>
    </location>
</feature>
<feature type="transmembrane region" description="Helical" evidence="1">
    <location>
        <begin position="94"/>
        <end position="118"/>
    </location>
</feature>
<dbReference type="Pfam" id="PF09578">
    <property type="entry name" value="Spore_YabQ"/>
    <property type="match status" value="1"/>
</dbReference>
<gene>
    <name evidence="2" type="ORF">E6C60_0051</name>
</gene>
<protein>
    <submittedName>
        <fullName evidence="2">Spore cortex biosynthesis protein YabQ</fullName>
    </submittedName>
</protein>
<feature type="transmembrane region" description="Helical" evidence="1">
    <location>
        <begin position="68"/>
        <end position="87"/>
    </location>
</feature>
<keyword evidence="1" id="KW-0812">Transmembrane</keyword>
<evidence type="ECO:0000313" key="2">
    <source>
        <dbReference type="EMBL" id="QCT00779.1"/>
    </source>
</evidence>
<dbReference type="OrthoDB" id="1653819at2"/>
<evidence type="ECO:0000256" key="1">
    <source>
        <dbReference type="SAM" id="Phobius"/>
    </source>
</evidence>
<name>A0A4P8XKT1_9BACL</name>